<dbReference type="AlphaFoldDB" id="A0A563VQH9"/>
<dbReference type="SUPFAM" id="SSF53383">
    <property type="entry name" value="PLP-dependent transferases"/>
    <property type="match status" value="1"/>
</dbReference>
<dbReference type="InterPro" id="IPR000653">
    <property type="entry name" value="DegT/StrS_aminotransferase"/>
</dbReference>
<evidence type="ECO:0000313" key="7">
    <source>
        <dbReference type="Proteomes" id="UP000320055"/>
    </source>
</evidence>
<dbReference type="EMBL" id="CAACVJ010000129">
    <property type="protein sequence ID" value="VEP13722.1"/>
    <property type="molecule type" value="Genomic_DNA"/>
</dbReference>
<dbReference type="OrthoDB" id="9810913at2"/>
<protein>
    <submittedName>
        <fullName evidence="6">Pleiotropic regulatory protein</fullName>
    </submittedName>
</protein>
<dbReference type="RefSeq" id="WP_144871974.1">
    <property type="nucleotide sequence ID" value="NZ_LR213962.1"/>
</dbReference>
<dbReference type="Gene3D" id="3.40.640.10">
    <property type="entry name" value="Type I PLP-dependent aspartate aminotransferase-like (Major domain)"/>
    <property type="match status" value="1"/>
</dbReference>
<keyword evidence="7" id="KW-1185">Reference proteome</keyword>
<feature type="modified residue" description="N6-(pyridoxal phosphate)lysine" evidence="4">
    <location>
        <position position="187"/>
    </location>
</feature>
<name>A0A563VQH9_9CYAN</name>
<dbReference type="GO" id="GO:0008483">
    <property type="term" value="F:transaminase activity"/>
    <property type="evidence" value="ECO:0007669"/>
    <property type="project" value="TreeGrafter"/>
</dbReference>
<dbReference type="CDD" id="cd00616">
    <property type="entry name" value="AHBA_syn"/>
    <property type="match status" value="1"/>
</dbReference>
<organism evidence="6 7">
    <name type="scientific">Hyella patelloides LEGE 07179</name>
    <dbReference type="NCBI Taxonomy" id="945734"/>
    <lineage>
        <taxon>Bacteria</taxon>
        <taxon>Bacillati</taxon>
        <taxon>Cyanobacteriota</taxon>
        <taxon>Cyanophyceae</taxon>
        <taxon>Pleurocapsales</taxon>
        <taxon>Hyellaceae</taxon>
        <taxon>Hyella</taxon>
    </lineage>
</organism>
<comment type="similarity">
    <text evidence="2 5">Belongs to the DegT/DnrJ/EryC1 family.</text>
</comment>
<dbReference type="GO" id="GO:0000271">
    <property type="term" value="P:polysaccharide biosynthetic process"/>
    <property type="evidence" value="ECO:0007669"/>
    <property type="project" value="TreeGrafter"/>
</dbReference>
<gene>
    <name evidence="6" type="primary">degT</name>
    <name evidence="6" type="ORF">H1P_2140008</name>
</gene>
<evidence type="ECO:0000256" key="1">
    <source>
        <dbReference type="ARBA" id="ARBA00022898"/>
    </source>
</evidence>
<dbReference type="Gene3D" id="3.90.1150.10">
    <property type="entry name" value="Aspartate Aminotransferase, domain 1"/>
    <property type="match status" value="1"/>
</dbReference>
<keyword evidence="1 4" id="KW-0663">Pyridoxal phosphate</keyword>
<evidence type="ECO:0000256" key="2">
    <source>
        <dbReference type="ARBA" id="ARBA00037999"/>
    </source>
</evidence>
<dbReference type="PANTHER" id="PTHR30244:SF36">
    <property type="entry name" value="3-OXO-GLUCOSE-6-PHOSPHATE:GLUTAMATE AMINOTRANSFERASE"/>
    <property type="match status" value="1"/>
</dbReference>
<evidence type="ECO:0000256" key="4">
    <source>
        <dbReference type="PIRSR" id="PIRSR000390-2"/>
    </source>
</evidence>
<evidence type="ECO:0000313" key="6">
    <source>
        <dbReference type="EMBL" id="VEP13722.1"/>
    </source>
</evidence>
<dbReference type="Pfam" id="PF01041">
    <property type="entry name" value="DegT_DnrJ_EryC1"/>
    <property type="match status" value="1"/>
</dbReference>
<proteinExistence type="inferred from homology"/>
<reference evidence="6 7" key="1">
    <citation type="submission" date="2019-01" db="EMBL/GenBank/DDBJ databases">
        <authorList>
            <person name="Brito A."/>
        </authorList>
    </citation>
    <scope>NUCLEOTIDE SEQUENCE [LARGE SCALE GENOMIC DNA]</scope>
    <source>
        <strain evidence="6">1</strain>
    </source>
</reference>
<dbReference type="GO" id="GO:0030170">
    <property type="term" value="F:pyridoxal phosphate binding"/>
    <property type="evidence" value="ECO:0007669"/>
    <property type="project" value="UniProtKB-ARBA"/>
</dbReference>
<evidence type="ECO:0000256" key="3">
    <source>
        <dbReference type="PIRSR" id="PIRSR000390-1"/>
    </source>
</evidence>
<feature type="active site" description="Proton acceptor" evidence="3">
    <location>
        <position position="187"/>
    </location>
</feature>
<dbReference type="InterPro" id="IPR015421">
    <property type="entry name" value="PyrdxlP-dep_Trfase_major"/>
</dbReference>
<dbReference type="PIRSF" id="PIRSF000390">
    <property type="entry name" value="PLP_StrS"/>
    <property type="match status" value="1"/>
</dbReference>
<dbReference type="InterPro" id="IPR015424">
    <property type="entry name" value="PyrdxlP-dep_Trfase"/>
</dbReference>
<dbReference type="InterPro" id="IPR015422">
    <property type="entry name" value="PyrdxlP-dep_Trfase_small"/>
</dbReference>
<dbReference type="PANTHER" id="PTHR30244">
    <property type="entry name" value="TRANSAMINASE"/>
    <property type="match status" value="1"/>
</dbReference>
<evidence type="ECO:0000256" key="5">
    <source>
        <dbReference type="RuleBase" id="RU004508"/>
    </source>
</evidence>
<dbReference type="FunFam" id="3.40.640.10:FF:000089">
    <property type="entry name" value="Aminotransferase, DegT/DnrJ/EryC1/StrS family"/>
    <property type="match status" value="1"/>
</dbReference>
<sequence>MNTIPPVDLTRQHKVISQEVEAQVLEVLRSGRYIGGAAVANFESEFARYTGTKYSVGCNSGTDALYMALRALEIGVGDEVITTPLTFIATSEVIVRVGAKPVFVDIDPDTFNFDLEQVATAITKNTKAIIAVHLFGQPIDMTALMAIAKSHNIYVIEDCAQATGASWDNQKVGSIGDVGCFSFFPTKTLGACGDGGALTTNREAIADKIKLLREHGLIREISNKVTYRHKLTGLNSRLDTLQATILSIKLKYLDTWNQQRQQAANNYQQLLQLIPNIKLPSALSGGNSVWNQYTIRIFNQSTTTDTARDILRSRLQQKGVIAMIYYPLSLHLQPVYQDLNYQLGSLPNVEQVAQEVLSLPLFPEITFEEQQQVVYCLKDCLVDY</sequence>
<dbReference type="Proteomes" id="UP000320055">
    <property type="component" value="Unassembled WGS sequence"/>
</dbReference>
<accession>A0A563VQH9</accession>